<feature type="region of interest" description="Disordered" evidence="1">
    <location>
        <begin position="151"/>
        <end position="248"/>
    </location>
</feature>
<feature type="compositionally biased region" description="Basic residues" evidence="1">
    <location>
        <begin position="228"/>
        <end position="237"/>
    </location>
</feature>
<protein>
    <submittedName>
        <fullName evidence="3">TGS domain-containing protein</fullName>
    </submittedName>
</protein>
<dbReference type="SUPFAM" id="SSF81271">
    <property type="entry name" value="TGS-like"/>
    <property type="match status" value="1"/>
</dbReference>
<gene>
    <name evidence="3" type="ORF">CSIM01_01444</name>
</gene>
<dbReference type="EMBL" id="JFBX01000698">
    <property type="protein sequence ID" value="KXH30850.1"/>
    <property type="molecule type" value="Genomic_DNA"/>
</dbReference>
<dbReference type="InterPro" id="IPR045001">
    <property type="entry name" value="DRG"/>
</dbReference>
<dbReference type="GO" id="GO:0005525">
    <property type="term" value="F:GTP binding"/>
    <property type="evidence" value="ECO:0007669"/>
    <property type="project" value="InterPro"/>
</dbReference>
<accession>A0A135S4K2</accession>
<proteinExistence type="predicted"/>
<reference evidence="3 4" key="1">
    <citation type="submission" date="2014-02" db="EMBL/GenBank/DDBJ databases">
        <title>The genome sequence of Colletotrichum simmondsii CBS122122.</title>
        <authorList>
            <person name="Baroncelli R."/>
            <person name="Thon M.R."/>
        </authorList>
    </citation>
    <scope>NUCLEOTIDE SEQUENCE [LARGE SCALE GENOMIC DNA]</scope>
    <source>
        <strain evidence="3 4">CBS122122</strain>
    </source>
</reference>
<dbReference type="PANTHER" id="PTHR43127">
    <property type="entry name" value="DEVELOPMENTALLY-REGULATED GTP-BINDING PROTEIN 2"/>
    <property type="match status" value="1"/>
</dbReference>
<dbReference type="InterPro" id="IPR012675">
    <property type="entry name" value="Beta-grasp_dom_sf"/>
</dbReference>
<feature type="region of interest" description="Disordered" evidence="1">
    <location>
        <begin position="109"/>
        <end position="133"/>
    </location>
</feature>
<keyword evidence="4" id="KW-1185">Reference proteome</keyword>
<name>A0A135S4K2_9PEZI</name>
<evidence type="ECO:0000313" key="4">
    <source>
        <dbReference type="Proteomes" id="UP000070328"/>
    </source>
</evidence>
<organism evidence="3 4">
    <name type="scientific">Colletotrichum simmondsii</name>
    <dbReference type="NCBI Taxonomy" id="703756"/>
    <lineage>
        <taxon>Eukaryota</taxon>
        <taxon>Fungi</taxon>
        <taxon>Dikarya</taxon>
        <taxon>Ascomycota</taxon>
        <taxon>Pezizomycotina</taxon>
        <taxon>Sordariomycetes</taxon>
        <taxon>Hypocreomycetidae</taxon>
        <taxon>Glomerellales</taxon>
        <taxon>Glomerellaceae</taxon>
        <taxon>Colletotrichum</taxon>
        <taxon>Colletotrichum acutatum species complex</taxon>
    </lineage>
</organism>
<dbReference type="AlphaFoldDB" id="A0A135S4K2"/>
<dbReference type="InterPro" id="IPR004095">
    <property type="entry name" value="TGS"/>
</dbReference>
<dbReference type="InterPro" id="IPR012676">
    <property type="entry name" value="TGS-like"/>
</dbReference>
<evidence type="ECO:0000256" key="1">
    <source>
        <dbReference type="SAM" id="MobiDB-lite"/>
    </source>
</evidence>
<comment type="caution">
    <text evidence="3">The sequence shown here is derived from an EMBL/GenBank/DDBJ whole genome shotgun (WGS) entry which is preliminary data.</text>
</comment>
<dbReference type="GO" id="GO:0003924">
    <property type="term" value="F:GTPase activity"/>
    <property type="evidence" value="ECO:0007669"/>
    <property type="project" value="InterPro"/>
</dbReference>
<sequence>MRLVPSEPCNQIHRSILEQFKTAIVYGKSVKHQPQRVGLSHELADEDIGTFSSCVEDRTPILSFPGRHRRLRRHHHHPKTFACPRELLRKSRRGKEAYLKSSEVRLRKSKTMALTSPNYSQSQSSSADERGDELKLGGAWRPFVVMLLPTPPQDALLGPRRNKPSPAQTQTFSPPSGSSSSANPHFGEGNTKFKPLASFLRHPPPSTPPSLQVTCRDLTRVPIPWHRVQTKKKKRRKDATLPPFKSQH</sequence>
<evidence type="ECO:0000259" key="2">
    <source>
        <dbReference type="Pfam" id="PF02824"/>
    </source>
</evidence>
<dbReference type="Gene3D" id="3.10.20.30">
    <property type="match status" value="1"/>
</dbReference>
<feature type="domain" description="TGS" evidence="2">
    <location>
        <begin position="7"/>
        <end position="48"/>
    </location>
</feature>
<dbReference type="Pfam" id="PF02824">
    <property type="entry name" value="TGS"/>
    <property type="match status" value="1"/>
</dbReference>
<dbReference type="Proteomes" id="UP000070328">
    <property type="component" value="Unassembled WGS sequence"/>
</dbReference>
<evidence type="ECO:0000313" key="3">
    <source>
        <dbReference type="EMBL" id="KXH30850.1"/>
    </source>
</evidence>